<gene>
    <name evidence="1" type="ORF">D3871_11400</name>
</gene>
<dbReference type="EMBL" id="QYUO01000001">
    <property type="protein sequence ID" value="RJF99050.1"/>
    <property type="molecule type" value="Genomic_DNA"/>
</dbReference>
<keyword evidence="2" id="KW-1185">Reference proteome</keyword>
<accession>A0A3A3FU34</accession>
<evidence type="ECO:0000313" key="1">
    <source>
        <dbReference type="EMBL" id="RJF99050.1"/>
    </source>
</evidence>
<evidence type="ECO:0000313" key="2">
    <source>
        <dbReference type="Proteomes" id="UP000265955"/>
    </source>
</evidence>
<organism evidence="1 2">
    <name type="scientific">Noviherbaspirillum saxi</name>
    <dbReference type="NCBI Taxonomy" id="2320863"/>
    <lineage>
        <taxon>Bacteria</taxon>
        <taxon>Pseudomonadati</taxon>
        <taxon>Pseudomonadota</taxon>
        <taxon>Betaproteobacteria</taxon>
        <taxon>Burkholderiales</taxon>
        <taxon>Oxalobacteraceae</taxon>
        <taxon>Noviherbaspirillum</taxon>
    </lineage>
</organism>
<protein>
    <submittedName>
        <fullName evidence="1">Uncharacterized protein</fullName>
    </submittedName>
</protein>
<name>A0A3A3FU34_9BURK</name>
<dbReference type="AlphaFoldDB" id="A0A3A3FU34"/>
<proteinExistence type="predicted"/>
<sequence>MLITTLSASVAHASLKDAMKVFKSGNWTVLRHTDPMKDTVNCTGIHKENYGIQLTEDSLYVSIRGGIQSVTLRFDDNPARSMRLADDIEKKINSVIISGTDFTELVSSNRLRVQVSTLVRGIANEDLDLTGIQSTLENIKAKCPAQKEEVKPAAVPLAPVSSAALTSCSTELKARMKAQGIKDKQIEAICK</sequence>
<comment type="caution">
    <text evidence="1">The sequence shown here is derived from an EMBL/GenBank/DDBJ whole genome shotgun (WGS) entry which is preliminary data.</text>
</comment>
<reference evidence="2" key="1">
    <citation type="submission" date="2018-09" db="EMBL/GenBank/DDBJ databases">
        <authorList>
            <person name="Zhu H."/>
        </authorList>
    </citation>
    <scope>NUCLEOTIDE SEQUENCE [LARGE SCALE GENOMIC DNA]</scope>
    <source>
        <strain evidence="2">K1R23-30</strain>
    </source>
</reference>
<dbReference type="Proteomes" id="UP000265955">
    <property type="component" value="Unassembled WGS sequence"/>
</dbReference>